<name>A0A5C4S4J7_PROVB</name>
<dbReference type="InterPro" id="IPR011990">
    <property type="entry name" value="TPR-like_helical_dom_sf"/>
</dbReference>
<accession>A0A5C4S4J7</accession>
<feature type="transmembrane region" description="Helical" evidence="1">
    <location>
        <begin position="35"/>
        <end position="53"/>
    </location>
</feature>
<evidence type="ECO:0000256" key="1">
    <source>
        <dbReference type="SAM" id="Phobius"/>
    </source>
</evidence>
<comment type="caution">
    <text evidence="2">The sequence shown here is derived from an EMBL/GenBank/DDBJ whole genome shotgun (WGS) entry which is preliminary data.</text>
</comment>
<protein>
    <submittedName>
        <fullName evidence="2">Tetratricopeptide repeat protein</fullName>
    </submittedName>
</protein>
<proteinExistence type="predicted"/>
<dbReference type="SUPFAM" id="SSF48452">
    <property type="entry name" value="TPR-like"/>
    <property type="match status" value="1"/>
</dbReference>
<dbReference type="EMBL" id="VDCI01000001">
    <property type="protein sequence ID" value="TNJ38067.1"/>
    <property type="molecule type" value="Genomic_DNA"/>
</dbReference>
<dbReference type="RefSeq" id="WP_139626181.1">
    <property type="nucleotide sequence ID" value="NZ_VDCI01000001.1"/>
</dbReference>
<keyword evidence="1" id="KW-0812">Transmembrane</keyword>
<gene>
    <name evidence="2" type="ORF">FGF68_02485</name>
</gene>
<dbReference type="Proteomes" id="UP000309544">
    <property type="component" value="Unassembled WGS sequence"/>
</dbReference>
<dbReference type="Gene3D" id="1.25.40.10">
    <property type="entry name" value="Tetratricopeptide repeat domain"/>
    <property type="match status" value="1"/>
</dbReference>
<keyword evidence="1" id="KW-0472">Membrane</keyword>
<organism evidence="2 3">
    <name type="scientific">Prosthecochloris vibrioformis</name>
    <name type="common">Chlorobium vibrioforme</name>
    <dbReference type="NCBI Taxonomy" id="1098"/>
    <lineage>
        <taxon>Bacteria</taxon>
        <taxon>Pseudomonadati</taxon>
        <taxon>Chlorobiota</taxon>
        <taxon>Chlorobiia</taxon>
        <taxon>Chlorobiales</taxon>
        <taxon>Chlorobiaceae</taxon>
        <taxon>Prosthecochloris</taxon>
    </lineage>
</organism>
<keyword evidence="3" id="KW-1185">Reference proteome</keyword>
<evidence type="ECO:0000313" key="2">
    <source>
        <dbReference type="EMBL" id="TNJ38067.1"/>
    </source>
</evidence>
<reference evidence="2 3" key="1">
    <citation type="submission" date="2019-05" db="EMBL/GenBank/DDBJ databases">
        <title>Draft Whole-Genome sequence of the green sulfur bacterium Prosthecochloris vibrioformis DSM 260.</title>
        <authorList>
            <person name="Meyer T.E."/>
            <person name="Kyndt J.A."/>
        </authorList>
    </citation>
    <scope>NUCLEOTIDE SEQUENCE [LARGE SCALE GENOMIC DNA]</scope>
    <source>
        <strain evidence="2 3">DSM 260</strain>
    </source>
</reference>
<evidence type="ECO:0000313" key="3">
    <source>
        <dbReference type="Proteomes" id="UP000309544"/>
    </source>
</evidence>
<keyword evidence="1" id="KW-1133">Transmembrane helix</keyword>
<dbReference type="AlphaFoldDB" id="A0A5C4S4J7"/>
<sequence>MKQTIPPPEGSAVPTNGIQEKADALLAFLIKNQSTLIAVSIVIVLAGGAMFYLQQQQRARAAESSILAAEAAAMLESGTLQQAIDGNDLTPGLRRIASDYRGTPGGNLAALMLGESLLNLDKPEEAEEVYNSMKGINKDLEAAAAAGRARALELQGKTAEAASALENAGTTARNKALSAIYLADAADLYLAAGKPDKAALLAEKLGTSHEGYSGAAKARQLELRIAALPGK</sequence>